<evidence type="ECO:0000313" key="3">
    <source>
        <dbReference type="EMBL" id="UXH31736.1"/>
    </source>
</evidence>
<dbReference type="SUPFAM" id="SSF46785">
    <property type="entry name" value="Winged helix' DNA-binding domain"/>
    <property type="match status" value="1"/>
</dbReference>
<dbReference type="GeneID" id="75105591"/>
<dbReference type="InterPro" id="IPR002831">
    <property type="entry name" value="Tscrpt_reg_TrmB_N"/>
</dbReference>
<keyword evidence="4" id="KW-1185">Reference proteome</keyword>
<dbReference type="Gene3D" id="1.10.10.10">
    <property type="entry name" value="Winged helix-like DNA-binding domain superfamily/Winged helix DNA-binding domain"/>
    <property type="match status" value="1"/>
</dbReference>
<dbReference type="InterPro" id="IPR036390">
    <property type="entry name" value="WH_DNA-bd_sf"/>
</dbReference>
<dbReference type="RefSeq" id="WP_261599609.1">
    <property type="nucleotide sequence ID" value="NZ_CP104550.1"/>
</dbReference>
<protein>
    <submittedName>
        <fullName evidence="2">Helix-turn-helix domain-containing protein</fullName>
    </submittedName>
    <submittedName>
        <fullName evidence="3">TrmB family transcriptional regulator</fullName>
    </submittedName>
</protein>
<dbReference type="EMBL" id="JAXUHJ010000003">
    <property type="protein sequence ID" value="MEJ8541906.1"/>
    <property type="molecule type" value="Genomic_DNA"/>
</dbReference>
<dbReference type="CDD" id="cd00090">
    <property type="entry name" value="HTH_ARSR"/>
    <property type="match status" value="1"/>
</dbReference>
<name>A0A9E7RT39_METWO</name>
<evidence type="ECO:0000313" key="2">
    <source>
        <dbReference type="EMBL" id="MEJ8541906.1"/>
    </source>
</evidence>
<accession>A0A9E7RT39</accession>
<sequence length="245" mass="28216">MERRIRKALRLMDLTDYEASAYTALTSLVSGRAGEVGEAAGIPRSRVYDILRKLAEKGFVEVERGKPMRYHAVPPSEVFRREKKRINEVLHEAGVELTRIYEDQISRVPAPVWLIHGQEKIIKKEIEIISRSRHEFKMRMGFFFRGELKTLEPVLGRINDRGVDVRVMAGAEIRGLPCRVRIVEMPPVKMMVRDGEEMMWVFSRFTPDGSPIPETAIGIWNQYPEIAENYSRIFDTIWEGGRAGI</sequence>
<reference evidence="2 4" key="2">
    <citation type="submission" date="2023-12" db="EMBL/GenBank/DDBJ databases">
        <title>Phenotypic and Genomic Characterization of Methanothermobacter wolfeii Strain BSEL, a CO2-Capturing Archaeon with Minimal Nutrient Requirements.</title>
        <authorList>
            <person name="Ale Enriquez F."/>
            <person name="Ahring B.K."/>
        </authorList>
    </citation>
    <scope>NUCLEOTIDE SEQUENCE [LARGE SCALE GENOMIC DNA]</scope>
    <source>
        <strain evidence="2 4">BSEL-1</strain>
    </source>
</reference>
<dbReference type="PANTHER" id="PTHR34293">
    <property type="entry name" value="HTH-TYPE TRANSCRIPTIONAL REGULATOR TRMBL2"/>
    <property type="match status" value="1"/>
</dbReference>
<dbReference type="Proteomes" id="UP001065373">
    <property type="component" value="Chromosome"/>
</dbReference>
<dbReference type="EMBL" id="CP104550">
    <property type="protein sequence ID" value="UXH31736.1"/>
    <property type="molecule type" value="Genomic_DNA"/>
</dbReference>
<organism evidence="3">
    <name type="scientific">Methanothermobacter wolfeii</name>
    <name type="common">Methanobacterium wolfei</name>
    <dbReference type="NCBI Taxonomy" id="145261"/>
    <lineage>
        <taxon>Archaea</taxon>
        <taxon>Methanobacteriati</taxon>
        <taxon>Methanobacteriota</taxon>
        <taxon>Methanomada group</taxon>
        <taxon>Methanobacteria</taxon>
        <taxon>Methanobacteriales</taxon>
        <taxon>Methanobacteriaceae</taxon>
        <taxon>Methanothermobacter</taxon>
    </lineage>
</organism>
<dbReference type="PANTHER" id="PTHR34293:SF1">
    <property type="entry name" value="HTH-TYPE TRANSCRIPTIONAL REGULATOR TRMBL2"/>
    <property type="match status" value="1"/>
</dbReference>
<dbReference type="InterPro" id="IPR036388">
    <property type="entry name" value="WH-like_DNA-bd_sf"/>
</dbReference>
<evidence type="ECO:0000259" key="1">
    <source>
        <dbReference type="Pfam" id="PF01978"/>
    </source>
</evidence>
<dbReference type="InterPro" id="IPR051797">
    <property type="entry name" value="TrmB-like"/>
</dbReference>
<proteinExistence type="predicted"/>
<gene>
    <name evidence="3" type="ORF">N5910_00025</name>
    <name evidence="2" type="ORF">U2150_00110</name>
</gene>
<feature type="domain" description="Transcription regulator TrmB N-terminal" evidence="1">
    <location>
        <begin position="11"/>
        <end position="75"/>
    </location>
</feature>
<dbReference type="Pfam" id="PF01978">
    <property type="entry name" value="TrmB"/>
    <property type="match status" value="1"/>
</dbReference>
<reference evidence="3" key="1">
    <citation type="submission" date="2022-09" db="EMBL/GenBank/DDBJ databases">
        <title>Characterization of three MwoI isoschizomers from sequenced genome and metagenomes.</title>
        <authorList>
            <person name="Fomenkov A."/>
            <person name="Xu S.Y."/>
            <person name="Roberts R.J."/>
        </authorList>
    </citation>
    <scope>NUCLEOTIDE SEQUENCE</scope>
    <source>
        <strain evidence="3">DSM 2970</strain>
    </source>
</reference>
<dbReference type="Proteomes" id="UP001369247">
    <property type="component" value="Unassembled WGS sequence"/>
</dbReference>
<dbReference type="AlphaFoldDB" id="A0A9E7RT39"/>
<dbReference type="InterPro" id="IPR011991">
    <property type="entry name" value="ArsR-like_HTH"/>
</dbReference>
<evidence type="ECO:0000313" key="4">
    <source>
        <dbReference type="Proteomes" id="UP001369247"/>
    </source>
</evidence>